<organism evidence="12 13">
    <name type="scientific">Rhizophagus irregularis</name>
    <dbReference type="NCBI Taxonomy" id="588596"/>
    <lineage>
        <taxon>Eukaryota</taxon>
        <taxon>Fungi</taxon>
        <taxon>Fungi incertae sedis</taxon>
        <taxon>Mucoromycota</taxon>
        <taxon>Glomeromycotina</taxon>
        <taxon>Glomeromycetes</taxon>
        <taxon>Glomerales</taxon>
        <taxon>Glomeraceae</taxon>
        <taxon>Rhizophagus</taxon>
    </lineage>
</organism>
<proteinExistence type="inferred from homology"/>
<dbReference type="PANTHER" id="PTHR21427">
    <property type="entry name" value="UBIQUINONE BIOSYNTHESIS PROTEIN COQ9, MITOCHONDRIAL"/>
    <property type="match status" value="1"/>
</dbReference>
<evidence type="ECO:0000313" key="13">
    <source>
        <dbReference type="Proteomes" id="UP000234323"/>
    </source>
</evidence>
<accession>A0A2I1GK49</accession>
<dbReference type="InterPro" id="IPR048674">
    <property type="entry name" value="COQ9_HTH"/>
</dbReference>
<dbReference type="FunFam" id="1.10.357.10:FF:000004">
    <property type="entry name" value="Ubiquinone biosynthesis protein COQ9, mitochondrial"/>
    <property type="match status" value="1"/>
</dbReference>
<dbReference type="NCBIfam" id="TIGR02396">
    <property type="entry name" value="diverge_rpsU"/>
    <property type="match status" value="1"/>
</dbReference>
<comment type="pathway">
    <text evidence="2 8">Cofactor biosynthesis; ubiquinone biosynthesis.</text>
</comment>
<evidence type="ECO:0000256" key="4">
    <source>
        <dbReference type="ARBA" id="ARBA00022688"/>
    </source>
</evidence>
<dbReference type="Pfam" id="PF08511">
    <property type="entry name" value="COQ9"/>
    <property type="match status" value="1"/>
</dbReference>
<feature type="region of interest" description="Disordered" evidence="9">
    <location>
        <begin position="58"/>
        <end position="80"/>
    </location>
</feature>
<dbReference type="AlphaFoldDB" id="A0A2I1GK49"/>
<dbReference type="VEuPathDB" id="FungiDB:RhiirA1_448046"/>
<keyword evidence="4 8" id="KW-0831">Ubiquinone biosynthesis</keyword>
<feature type="compositionally biased region" description="Pro residues" evidence="9">
    <location>
        <begin position="68"/>
        <end position="80"/>
    </location>
</feature>
<keyword evidence="5" id="KW-0809">Transit peptide</keyword>
<evidence type="ECO:0000256" key="1">
    <source>
        <dbReference type="ARBA" id="ARBA00004173"/>
    </source>
</evidence>
<feature type="domain" description="Ubiquinone biosynthesis protein COQ9 HTH" evidence="11">
    <location>
        <begin position="83"/>
        <end position="107"/>
    </location>
</feature>
<dbReference type="EMBL" id="LLXI01000503">
    <property type="protein sequence ID" value="PKY46964.1"/>
    <property type="molecule type" value="Genomic_DNA"/>
</dbReference>
<evidence type="ECO:0000256" key="9">
    <source>
        <dbReference type="SAM" id="MobiDB-lite"/>
    </source>
</evidence>
<dbReference type="PANTHER" id="PTHR21427:SF19">
    <property type="entry name" value="UBIQUINONE BIOSYNTHESIS PROTEIN COQ9, MITOCHONDRIAL"/>
    <property type="match status" value="1"/>
</dbReference>
<evidence type="ECO:0000256" key="6">
    <source>
        <dbReference type="ARBA" id="ARBA00023121"/>
    </source>
</evidence>
<dbReference type="InterPro" id="IPR013718">
    <property type="entry name" value="COQ9_C"/>
</dbReference>
<dbReference type="Proteomes" id="UP000234323">
    <property type="component" value="Unassembled WGS sequence"/>
</dbReference>
<evidence type="ECO:0000256" key="8">
    <source>
        <dbReference type="RuleBase" id="RU366063"/>
    </source>
</evidence>
<dbReference type="OrthoDB" id="619536at2759"/>
<keyword evidence="13" id="KW-1185">Reference proteome</keyword>
<dbReference type="GO" id="GO:0006744">
    <property type="term" value="P:ubiquinone biosynthetic process"/>
    <property type="evidence" value="ECO:0007669"/>
    <property type="project" value="UniProtKB-UniRule"/>
</dbReference>
<comment type="function">
    <text evidence="8">Membrane-associated protein that warps the membrane surface to access and bind aromatic isoprenes with high specificity, including ubiquinone (CoQ) isoprene intermediates and presents them directly to Coq7, therefore facilitating the Coq7-mediated hydroxylase step. Participates in the biosynthesis of coenzyme Q, also named ubiquinone, an essential lipid-soluble electron transporter for aerobic cellular respiration.</text>
</comment>
<evidence type="ECO:0000313" key="12">
    <source>
        <dbReference type="EMBL" id="PKY46964.1"/>
    </source>
</evidence>
<reference evidence="12 13" key="1">
    <citation type="submission" date="2015-10" db="EMBL/GenBank/DDBJ databases">
        <title>Genome analyses suggest a sexual origin of heterokaryosis in a supposedly ancient asexual fungus.</title>
        <authorList>
            <person name="Ropars J."/>
            <person name="Sedzielewska K."/>
            <person name="Noel J."/>
            <person name="Charron P."/>
            <person name="Farinelli L."/>
            <person name="Marton T."/>
            <person name="Kruger M."/>
            <person name="Pelin A."/>
            <person name="Brachmann A."/>
            <person name="Corradi N."/>
        </authorList>
    </citation>
    <scope>NUCLEOTIDE SEQUENCE [LARGE SCALE GENOMIC DNA]</scope>
    <source>
        <strain evidence="12 13">A4</strain>
    </source>
</reference>
<sequence length="286" mass="32245">MANFLNISRSMFKRKTSCIYQGRVIQPIIWRNVLSKQQNIQNFTSAAENLESVNSVNSVNEQNQQIHTPPPTPPNPPNPIPAEILKASLPFVNQYGWSIDALSQGAKTLGYPNISHGLFPKGGAELIDYFLEDCRRKMSHEIFDKMDGLKVHQKIRFACVTRLNLTKPYIRKWPEALAIMAQPNNVSMAVEHLAKLVDDMWYLAGDKSADMNWYSKRAILAAIYTSTELYMTQDTSPDFTGTFQFLNRRLQDSATFGSLINEINTFANFAAKSTIGILSSKGIGRF</sequence>
<feature type="domain" description="COQ9 C-terminal" evidence="10">
    <location>
        <begin position="187"/>
        <end position="257"/>
    </location>
</feature>
<dbReference type="VEuPathDB" id="FungiDB:FUN_008931"/>
<dbReference type="GO" id="GO:0008289">
    <property type="term" value="F:lipid binding"/>
    <property type="evidence" value="ECO:0007669"/>
    <property type="project" value="UniProtKB-UniRule"/>
</dbReference>
<keyword evidence="12" id="KW-0830">Ubiquinone</keyword>
<evidence type="ECO:0000256" key="2">
    <source>
        <dbReference type="ARBA" id="ARBA00004749"/>
    </source>
</evidence>
<dbReference type="Pfam" id="PF21392">
    <property type="entry name" value="COQ9_N"/>
    <property type="match status" value="1"/>
</dbReference>
<dbReference type="InterPro" id="IPR012762">
    <property type="entry name" value="Ubiq_biosynth_COQ9"/>
</dbReference>
<evidence type="ECO:0000259" key="11">
    <source>
        <dbReference type="Pfam" id="PF21392"/>
    </source>
</evidence>
<comment type="similarity">
    <text evidence="3 8">Belongs to the COQ9 family.</text>
</comment>
<comment type="caution">
    <text evidence="12">The sequence shown here is derived from an EMBL/GenBank/DDBJ whole genome shotgun (WGS) entry which is preliminary data.</text>
</comment>
<protein>
    <recommendedName>
        <fullName evidence="8">Ubiquinone biosynthesis protein</fullName>
    </recommendedName>
</protein>
<evidence type="ECO:0000256" key="3">
    <source>
        <dbReference type="ARBA" id="ARBA00010766"/>
    </source>
</evidence>
<name>A0A2I1GK49_9GLOM</name>
<gene>
    <name evidence="12" type="ORF">RhiirA4_461992</name>
</gene>
<evidence type="ECO:0000259" key="10">
    <source>
        <dbReference type="Pfam" id="PF08511"/>
    </source>
</evidence>
<evidence type="ECO:0000256" key="7">
    <source>
        <dbReference type="ARBA" id="ARBA00023128"/>
    </source>
</evidence>
<dbReference type="UniPathway" id="UPA00232"/>
<keyword evidence="7 8" id="KW-0496">Mitochondrion</keyword>
<evidence type="ECO:0000256" key="5">
    <source>
        <dbReference type="ARBA" id="ARBA00022946"/>
    </source>
</evidence>
<dbReference type="GO" id="GO:0005743">
    <property type="term" value="C:mitochondrial inner membrane"/>
    <property type="evidence" value="ECO:0007669"/>
    <property type="project" value="TreeGrafter"/>
</dbReference>
<dbReference type="VEuPathDB" id="FungiDB:RhiirFUN_007715"/>
<dbReference type="Gene3D" id="1.10.357.10">
    <property type="entry name" value="Tetracycline Repressor, domain 2"/>
    <property type="match status" value="1"/>
</dbReference>
<keyword evidence="6 8" id="KW-0446">Lipid-binding</keyword>
<comment type="subcellular location">
    <subcellularLocation>
        <location evidence="1 8">Mitochondrion</location>
    </subcellularLocation>
</comment>